<protein>
    <submittedName>
        <fullName evidence="1">Uncharacterized protein DUF2849</fullName>
    </submittedName>
</protein>
<keyword evidence="2" id="KW-1185">Reference proteome</keyword>
<name>A0A2V3ULM8_9HYPH</name>
<reference evidence="1 2" key="1">
    <citation type="submission" date="2018-05" db="EMBL/GenBank/DDBJ databases">
        <title>Genomic Encyclopedia of Type Strains, Phase IV (KMG-IV): sequencing the most valuable type-strain genomes for metagenomic binning, comparative biology and taxonomic classification.</title>
        <authorList>
            <person name="Goeker M."/>
        </authorList>
    </citation>
    <scope>NUCLEOTIDE SEQUENCE [LARGE SCALE GENOMIC DNA]</scope>
    <source>
        <strain evidence="1 2">DSM 6462</strain>
    </source>
</reference>
<dbReference type="AlphaFoldDB" id="A0A2V3ULM8"/>
<gene>
    <name evidence="1" type="ORF">C7450_104407</name>
</gene>
<sequence>MKRDAKKAGPKVVTANALDTGWVVFLKADGGWSRDIGEALVAEDPDAAAALDAQGLEAATHNLVVEPYLIEVRDIDGRRVPVLLREAIRAAGGPTASTLHRIAEGAVV</sequence>
<dbReference type="InterPro" id="IPR021270">
    <property type="entry name" value="DUF2849"/>
</dbReference>
<dbReference type="EMBL" id="QJJK01000004">
    <property type="protein sequence ID" value="PXW60352.1"/>
    <property type="molecule type" value="Genomic_DNA"/>
</dbReference>
<dbReference type="Proteomes" id="UP000248021">
    <property type="component" value="Unassembled WGS sequence"/>
</dbReference>
<comment type="caution">
    <text evidence="1">The sequence shown here is derived from an EMBL/GenBank/DDBJ whole genome shotgun (WGS) entry which is preliminary data.</text>
</comment>
<proteinExistence type="predicted"/>
<dbReference type="Pfam" id="PF11011">
    <property type="entry name" value="DUF2849"/>
    <property type="match status" value="1"/>
</dbReference>
<dbReference type="RefSeq" id="WP_110374668.1">
    <property type="nucleotide sequence ID" value="NZ_JAHBRY010000001.1"/>
</dbReference>
<accession>A0A2V3ULM8</accession>
<organism evidence="1 2">
    <name type="scientific">Chelatococcus asaccharovorans</name>
    <dbReference type="NCBI Taxonomy" id="28210"/>
    <lineage>
        <taxon>Bacteria</taxon>
        <taxon>Pseudomonadati</taxon>
        <taxon>Pseudomonadota</taxon>
        <taxon>Alphaproteobacteria</taxon>
        <taxon>Hyphomicrobiales</taxon>
        <taxon>Chelatococcaceae</taxon>
        <taxon>Chelatococcus</taxon>
    </lineage>
</organism>
<evidence type="ECO:0000313" key="1">
    <source>
        <dbReference type="EMBL" id="PXW60352.1"/>
    </source>
</evidence>
<evidence type="ECO:0000313" key="2">
    <source>
        <dbReference type="Proteomes" id="UP000248021"/>
    </source>
</evidence>
<dbReference type="OrthoDB" id="9815695at2"/>